<reference evidence="1" key="1">
    <citation type="submission" date="2019-03" db="EMBL/GenBank/DDBJ databases">
        <title>Single cell metagenomics reveals metabolic interactions within the superorganism composed of flagellate Streblomastix strix and complex community of Bacteroidetes bacteria on its surface.</title>
        <authorList>
            <person name="Treitli S.C."/>
            <person name="Kolisko M."/>
            <person name="Husnik F."/>
            <person name="Keeling P."/>
            <person name="Hampl V."/>
        </authorList>
    </citation>
    <scope>NUCLEOTIDE SEQUENCE</scope>
    <source>
        <strain evidence="1">STM</strain>
    </source>
</reference>
<evidence type="ECO:0000313" key="1">
    <source>
        <dbReference type="EMBL" id="KAA6317651.1"/>
    </source>
</evidence>
<sequence length="88" mass="10393">MLDLKELERKLDEALEKETSESLINWLLNQRRANREKITDAIANNDISEKFVFNKYNSYAKPKWKYDNIMTNTNLEISDNYCELGLCA</sequence>
<protein>
    <submittedName>
        <fullName evidence="1">Uncharacterized protein</fullName>
    </submittedName>
</protein>
<accession>A0A5J4QAC1</accession>
<gene>
    <name evidence="1" type="ORF">EZS27_032226</name>
</gene>
<name>A0A5J4QAC1_9ZZZZ</name>
<dbReference type="EMBL" id="SNRY01004451">
    <property type="protein sequence ID" value="KAA6317651.1"/>
    <property type="molecule type" value="Genomic_DNA"/>
</dbReference>
<dbReference type="AlphaFoldDB" id="A0A5J4QAC1"/>
<organism evidence="1">
    <name type="scientific">termite gut metagenome</name>
    <dbReference type="NCBI Taxonomy" id="433724"/>
    <lineage>
        <taxon>unclassified sequences</taxon>
        <taxon>metagenomes</taxon>
        <taxon>organismal metagenomes</taxon>
    </lineage>
</organism>
<proteinExistence type="predicted"/>
<comment type="caution">
    <text evidence="1">The sequence shown here is derived from an EMBL/GenBank/DDBJ whole genome shotgun (WGS) entry which is preliminary data.</text>
</comment>